<name>A0A8J3EUR3_9PROT</name>
<protein>
    <submittedName>
        <fullName evidence="2">TfoX/Sxy family protein</fullName>
    </submittedName>
</protein>
<gene>
    <name evidence="2" type="ORF">FF098_010250</name>
    <name evidence="1" type="ORF">GCM10011355_20640</name>
</gene>
<sequence>MARDEEMERRFMSALPETVAVGEKAMMGGLCYMLNGNMLGGVRRDKDGVGRFMFRVGKEQEEEALGEPLTEPMIHGGRKMGGFIFLNEETRDGPLKTLALMALDYVGALPPK</sequence>
<organism evidence="1 3">
    <name type="scientific">Aquisalinus luteolus</name>
    <dbReference type="NCBI Taxonomy" id="1566827"/>
    <lineage>
        <taxon>Bacteria</taxon>
        <taxon>Pseudomonadati</taxon>
        <taxon>Pseudomonadota</taxon>
        <taxon>Alphaproteobacteria</taxon>
        <taxon>Parvularculales</taxon>
        <taxon>Parvularculaceae</taxon>
        <taxon>Aquisalinus</taxon>
    </lineage>
</organism>
<dbReference type="Proteomes" id="UP000818603">
    <property type="component" value="Unassembled WGS sequence"/>
</dbReference>
<dbReference type="AlphaFoldDB" id="A0A8J3EUR3"/>
<dbReference type="EMBL" id="BMGZ01000002">
    <property type="protein sequence ID" value="GGH98024.1"/>
    <property type="molecule type" value="Genomic_DNA"/>
</dbReference>
<dbReference type="SUPFAM" id="SSF159894">
    <property type="entry name" value="YgaC/TfoX-N like"/>
    <property type="match status" value="1"/>
</dbReference>
<dbReference type="Proteomes" id="UP000621856">
    <property type="component" value="Unassembled WGS sequence"/>
</dbReference>
<proteinExistence type="predicted"/>
<comment type="caution">
    <text evidence="1">The sequence shown here is derived from an EMBL/GenBank/DDBJ whole genome shotgun (WGS) entry which is preliminary data.</text>
</comment>
<accession>A0A8J3EUR3</accession>
<evidence type="ECO:0000313" key="4">
    <source>
        <dbReference type="Proteomes" id="UP000818603"/>
    </source>
</evidence>
<evidence type="ECO:0000313" key="2">
    <source>
        <dbReference type="EMBL" id="NHK28286.1"/>
    </source>
</evidence>
<evidence type="ECO:0000313" key="3">
    <source>
        <dbReference type="Proteomes" id="UP000621856"/>
    </source>
</evidence>
<dbReference type="EMBL" id="VCJR02000002">
    <property type="protein sequence ID" value="NHK28286.1"/>
    <property type="molecule type" value="Genomic_DNA"/>
</dbReference>
<reference evidence="1" key="1">
    <citation type="journal article" date="2014" name="Int. J. Syst. Evol. Microbiol.">
        <title>Complete genome sequence of Corynebacterium casei LMG S-19264T (=DSM 44701T), isolated from a smear-ripened cheese.</title>
        <authorList>
            <consortium name="US DOE Joint Genome Institute (JGI-PGF)"/>
            <person name="Walter F."/>
            <person name="Albersmeier A."/>
            <person name="Kalinowski J."/>
            <person name="Ruckert C."/>
        </authorList>
    </citation>
    <scope>NUCLEOTIDE SEQUENCE</scope>
    <source>
        <strain evidence="1">CGMCC 1.14984</strain>
    </source>
</reference>
<reference evidence="1" key="3">
    <citation type="submission" date="2020-09" db="EMBL/GenBank/DDBJ databases">
        <authorList>
            <person name="Sun Q."/>
            <person name="Zhou Y."/>
        </authorList>
    </citation>
    <scope>NUCLEOTIDE SEQUENCE</scope>
    <source>
        <strain evidence="1">CGMCC 1.14984</strain>
    </source>
</reference>
<reference evidence="2 4" key="2">
    <citation type="submission" date="2020-02" db="EMBL/GenBank/DDBJ databases">
        <title>Genome sequence of Parvularcula flava strain NH6-79.</title>
        <authorList>
            <person name="Abdul Karim M.H."/>
            <person name="Lam M.Q."/>
            <person name="Chen S.J."/>
            <person name="Yahya A."/>
            <person name="Shahir S."/>
            <person name="Shamsir M.S."/>
            <person name="Chong C.S."/>
        </authorList>
    </citation>
    <scope>NUCLEOTIDE SEQUENCE [LARGE SCALE GENOMIC DNA]</scope>
    <source>
        <strain evidence="2 4">NH6-79</strain>
    </source>
</reference>
<keyword evidence="4" id="KW-1185">Reference proteome</keyword>
<dbReference type="RefSeq" id="WP_155140159.1">
    <property type="nucleotide sequence ID" value="NZ_BMGZ01000002.1"/>
</dbReference>
<evidence type="ECO:0000313" key="1">
    <source>
        <dbReference type="EMBL" id="GGH98024.1"/>
    </source>
</evidence>